<name>A0ABD2Q4R2_9PLAT</name>
<gene>
    <name evidence="1" type="ORF">Ciccas_006864</name>
</gene>
<keyword evidence="2" id="KW-1185">Reference proteome</keyword>
<reference evidence="1 2" key="1">
    <citation type="submission" date="2024-11" db="EMBL/GenBank/DDBJ databases">
        <title>Adaptive evolution of stress response genes in parasites aligns with host niche diversity.</title>
        <authorList>
            <person name="Hahn C."/>
            <person name="Resl P."/>
        </authorList>
    </citation>
    <scope>NUCLEOTIDE SEQUENCE [LARGE SCALE GENOMIC DNA]</scope>
    <source>
        <strain evidence="1">EGGRZ-B1_66</strain>
        <tissue evidence="1">Body</tissue>
    </source>
</reference>
<organism evidence="1 2">
    <name type="scientific">Cichlidogyrus casuarinus</name>
    <dbReference type="NCBI Taxonomy" id="1844966"/>
    <lineage>
        <taxon>Eukaryota</taxon>
        <taxon>Metazoa</taxon>
        <taxon>Spiralia</taxon>
        <taxon>Lophotrochozoa</taxon>
        <taxon>Platyhelminthes</taxon>
        <taxon>Monogenea</taxon>
        <taxon>Monopisthocotylea</taxon>
        <taxon>Dactylogyridea</taxon>
        <taxon>Ancyrocephalidae</taxon>
        <taxon>Cichlidogyrus</taxon>
    </lineage>
</organism>
<accession>A0ABD2Q4R2</accession>
<dbReference type="EMBL" id="JBJKFK010000975">
    <property type="protein sequence ID" value="KAL3314515.1"/>
    <property type="molecule type" value="Genomic_DNA"/>
</dbReference>
<proteinExistence type="predicted"/>
<dbReference type="Proteomes" id="UP001626550">
    <property type="component" value="Unassembled WGS sequence"/>
</dbReference>
<sequence length="181" mass="20618">MLRVILERVSALKLYQKRRKADLEKGLWLVRNTNPRKFWAHCRLKSSKPSTALKVGGRLLHFAKDLADALADQFVSTYVKEFLYVSVAETVVPEASFAFTHEMISDAIRKLKRSYVDYNGVPTLILKLLSAHITSPLSDLFNSYLAFFQVTQEFCRGTVYPEHKKGSLLDPTNPLPRAARC</sequence>
<evidence type="ECO:0000313" key="1">
    <source>
        <dbReference type="EMBL" id="KAL3314515.1"/>
    </source>
</evidence>
<protein>
    <submittedName>
        <fullName evidence="1">Uncharacterized protein</fullName>
    </submittedName>
</protein>
<evidence type="ECO:0000313" key="2">
    <source>
        <dbReference type="Proteomes" id="UP001626550"/>
    </source>
</evidence>
<dbReference type="AlphaFoldDB" id="A0ABD2Q4R2"/>
<comment type="caution">
    <text evidence="1">The sequence shown here is derived from an EMBL/GenBank/DDBJ whole genome shotgun (WGS) entry which is preliminary data.</text>
</comment>